<reference evidence="1 2" key="1">
    <citation type="journal article" date="2014" name="Genome Announc.">
        <title>Genome Sequence of the Microsporidian Species Nematocida sp1 Strain ERTm6 (ATCC PRA-372).</title>
        <authorList>
            <person name="Bakowski M.A."/>
            <person name="Priest M."/>
            <person name="Young S."/>
            <person name="Cuomo C.A."/>
            <person name="Troemel E.R."/>
        </authorList>
    </citation>
    <scope>NUCLEOTIDE SEQUENCE [LARGE SCALE GENOMIC DNA]</scope>
    <source>
        <strain evidence="1 2">ERTm6</strain>
    </source>
</reference>
<dbReference type="GO" id="GO:0032040">
    <property type="term" value="C:small-subunit processome"/>
    <property type="evidence" value="ECO:0007669"/>
    <property type="project" value="TreeGrafter"/>
</dbReference>
<organism evidence="1 2">
    <name type="scientific">Nematocida ausubeli (strain ATCC PRA-371 / ERTm2)</name>
    <name type="common">Nematode killer fungus</name>
    <dbReference type="NCBI Taxonomy" id="1913371"/>
    <lineage>
        <taxon>Eukaryota</taxon>
        <taxon>Fungi</taxon>
        <taxon>Fungi incertae sedis</taxon>
        <taxon>Microsporidia</taxon>
        <taxon>Nematocida</taxon>
    </lineage>
</organism>
<dbReference type="GO" id="GO:0034388">
    <property type="term" value="C:Pwp2p-containing subcomplex of 90S preribosome"/>
    <property type="evidence" value="ECO:0007669"/>
    <property type="project" value="TreeGrafter"/>
</dbReference>
<comment type="caution">
    <text evidence="1">The sequence shown here is derived from an EMBL/GenBank/DDBJ whole genome shotgun (WGS) entry which is preliminary data.</text>
</comment>
<dbReference type="InterPro" id="IPR001680">
    <property type="entry name" value="WD40_rpt"/>
</dbReference>
<dbReference type="InterPro" id="IPR015943">
    <property type="entry name" value="WD40/YVTN_repeat-like_dom_sf"/>
</dbReference>
<evidence type="ECO:0000313" key="2">
    <source>
        <dbReference type="Proteomes" id="UP000054524"/>
    </source>
</evidence>
<proteinExistence type="predicted"/>
<accession>A0A086IZA0</accession>
<dbReference type="Proteomes" id="UP000054524">
    <property type="component" value="Unassembled WGS sequence"/>
</dbReference>
<dbReference type="GO" id="GO:0000462">
    <property type="term" value="P:maturation of SSU-rRNA from tricistronic rRNA transcript (SSU-rRNA, 5.8S rRNA, LSU-rRNA)"/>
    <property type="evidence" value="ECO:0007669"/>
    <property type="project" value="TreeGrafter"/>
</dbReference>
<evidence type="ECO:0000313" key="1">
    <source>
        <dbReference type="EMBL" id="KFG25218.1"/>
    </source>
</evidence>
<dbReference type="SUPFAM" id="SSF50978">
    <property type="entry name" value="WD40 repeat-like"/>
    <property type="match status" value="2"/>
</dbReference>
<dbReference type="Gene3D" id="2.130.10.10">
    <property type="entry name" value="YVTN repeat-like/Quinoprotein amine dehydrogenase"/>
    <property type="match status" value="2"/>
</dbReference>
<dbReference type="PANTHER" id="PTHR19858">
    <property type="entry name" value="WD40 REPEAT PROTEIN"/>
    <property type="match status" value="1"/>
</dbReference>
<dbReference type="SMART" id="SM00320">
    <property type="entry name" value="WD40"/>
    <property type="match status" value="3"/>
</dbReference>
<dbReference type="GO" id="GO:0000028">
    <property type="term" value="P:ribosomal small subunit assembly"/>
    <property type="evidence" value="ECO:0007669"/>
    <property type="project" value="TreeGrafter"/>
</dbReference>
<name>A0A086IZA0_NEMA1</name>
<gene>
    <name evidence="1" type="ORF">NESG_01987</name>
</gene>
<keyword evidence="2" id="KW-1185">Reference proteome</keyword>
<dbReference type="AlphaFoldDB" id="A0A086IZA0"/>
<protein>
    <submittedName>
        <fullName evidence="1">Uncharacterized protein</fullName>
    </submittedName>
</protein>
<dbReference type="HOGENOM" id="CLU_391853_0_0_1"/>
<dbReference type="PANTHER" id="PTHR19858:SF0">
    <property type="entry name" value="PERIODIC TRYPTOPHAN PROTEIN 2 HOMOLOG"/>
    <property type="match status" value="1"/>
</dbReference>
<dbReference type="InterPro" id="IPR027145">
    <property type="entry name" value="PWP2"/>
</dbReference>
<dbReference type="EMBL" id="AKIJ01000005">
    <property type="protein sequence ID" value="KFG25218.1"/>
    <property type="molecule type" value="Genomic_DNA"/>
</dbReference>
<dbReference type="InterPro" id="IPR036322">
    <property type="entry name" value="WD40_repeat_dom_sf"/>
</dbReference>
<dbReference type="RefSeq" id="XP_052903773.1">
    <property type="nucleotide sequence ID" value="XM_053049602.1"/>
</dbReference>
<sequence>MNRLALSSVYGSSTATVSAYNEKTGELFVGVDRVIKKTKIRSGLATVLKLETERQIKSISIDKDLLLALDVEGRVYLYNLAYNVEIGRMLNKECHTACVLNGKIHLEFMGYLQVWVVEENGFFTFRKEKHITGHQDNIILMERTEEGLLTGSKDGVLRLFSSEDSSSETVARNKSHPLCARKVGQEISAVWASGEITKLIQVEDAWTPIQKKYTMHNLLDAAISTYGDMAVLLDTSHNVLLYSTTGDTKEPIQKIFVSDGIKHVQFVEEDEWIILSGNGSVIWEWKTNTLLFNEQASSGQTVARDIEGSVVSGTVSGDVFMWDKGSSLCLKKIAAHSSAVSAIIPTERGFISVSANGECKVHKATGTVIKQISAEIPLLVADADEDILAVAGPGKMHTYDIKRSKLIQEYDIDMPLAIKMMQNGVLLISMQGITTYSPDSVSGKDGPEQFVNASISETKDGLKISCLGESGMVYTYNHEMEELVEYRALPKYTNGMGKNTPLGMVHTENAELIITYKTARPDKVSTFRETIFASMFYNGQEIDKWKVAEHALSSSGYLFTQVSAFGALIGICTESGLYLFSSAETGMNSLGAWQKETPQEVSQQIEKGDVLSGLIGAIALQSPSLVHMALSSGDPVVLAKYLPSELALQSVSVVLSAMSNGLVERALMFLEEILKKIPVSSVLRRQIILILSSVINTSHETTGYADALVTFPHLALKEIEE</sequence>
<dbReference type="GeneID" id="77676960"/>